<dbReference type="Gene3D" id="3.40.50.1240">
    <property type="entry name" value="Phosphoglycerate mutase-like"/>
    <property type="match status" value="1"/>
</dbReference>
<sequence>MTKSNIVRVFVIRHGQTDHNLQKILQGQLDTPMNATGHQQSQALGQRFSTIPIDHFVTSDLQRCQETLKYITQHQKSPSVKVTPNLRERDMGKVQGMYLKDALEQYGPQFRNYGEKEESLCRRVSLELKEIVEDANHENVIMCTHGGVITRFFNYLHSELGYELNEGLSAKDLRVPFNTSISIFDVDRSTGKGVIQSFGNTAHLGGDFKVDDQLLR</sequence>
<dbReference type="SUPFAM" id="SSF53254">
    <property type="entry name" value="Phosphoglycerate mutase-like"/>
    <property type="match status" value="1"/>
</dbReference>
<reference evidence="2 3" key="1">
    <citation type="submission" date="2024-03" db="EMBL/GenBank/DDBJ databases">
        <authorList>
            <person name="Brejova B."/>
        </authorList>
    </citation>
    <scope>NUCLEOTIDE SEQUENCE [LARGE SCALE GENOMIC DNA]</scope>
    <source>
        <strain evidence="2 3">CBS 14171</strain>
    </source>
</reference>
<dbReference type="PANTHER" id="PTHR46517:SF1">
    <property type="entry name" value="FRUCTOSE-2,6-BISPHOSPHATASE TIGAR"/>
    <property type="match status" value="1"/>
</dbReference>
<evidence type="ECO:0000313" key="3">
    <source>
        <dbReference type="Proteomes" id="UP001497383"/>
    </source>
</evidence>
<proteinExistence type="predicted"/>
<dbReference type="PANTHER" id="PTHR46517">
    <property type="entry name" value="FRUCTOSE-2,6-BISPHOSPHATASE TIGAR"/>
    <property type="match status" value="1"/>
</dbReference>
<dbReference type="EMBL" id="OZ022407">
    <property type="protein sequence ID" value="CAK9438713.1"/>
    <property type="molecule type" value="Genomic_DNA"/>
</dbReference>
<keyword evidence="1" id="KW-0378">Hydrolase</keyword>
<dbReference type="InterPro" id="IPR029033">
    <property type="entry name" value="His_PPase_superfam"/>
</dbReference>
<evidence type="ECO:0000313" key="2">
    <source>
        <dbReference type="EMBL" id="CAK9438713.1"/>
    </source>
</evidence>
<accession>A0ABP0ZKN8</accession>
<dbReference type="SMART" id="SM00855">
    <property type="entry name" value="PGAM"/>
    <property type="match status" value="1"/>
</dbReference>
<dbReference type="RefSeq" id="XP_066829875.1">
    <property type="nucleotide sequence ID" value="XM_066972991.1"/>
</dbReference>
<dbReference type="CDD" id="cd07067">
    <property type="entry name" value="HP_PGM_like"/>
    <property type="match status" value="1"/>
</dbReference>
<dbReference type="GeneID" id="92208133"/>
<dbReference type="Proteomes" id="UP001497383">
    <property type="component" value="Chromosome 3"/>
</dbReference>
<dbReference type="PROSITE" id="PS00175">
    <property type="entry name" value="PG_MUTASE"/>
    <property type="match status" value="1"/>
</dbReference>
<dbReference type="InterPro" id="IPR051695">
    <property type="entry name" value="Phosphoglycerate_Mutase"/>
</dbReference>
<name>A0ABP0ZKN8_9ASCO</name>
<dbReference type="InterPro" id="IPR013078">
    <property type="entry name" value="His_Pase_superF_clade-1"/>
</dbReference>
<evidence type="ECO:0000256" key="1">
    <source>
        <dbReference type="ARBA" id="ARBA00022801"/>
    </source>
</evidence>
<organism evidence="2 3">
    <name type="scientific">Lodderomyces beijingensis</name>
    <dbReference type="NCBI Taxonomy" id="1775926"/>
    <lineage>
        <taxon>Eukaryota</taxon>
        <taxon>Fungi</taxon>
        <taxon>Dikarya</taxon>
        <taxon>Ascomycota</taxon>
        <taxon>Saccharomycotina</taxon>
        <taxon>Pichiomycetes</taxon>
        <taxon>Debaryomycetaceae</taxon>
        <taxon>Candida/Lodderomyces clade</taxon>
        <taxon>Lodderomyces</taxon>
    </lineage>
</organism>
<protein>
    <recommendedName>
        <fullName evidence="4">Phosphoglycerate mutase</fullName>
    </recommendedName>
</protein>
<gene>
    <name evidence="2" type="ORF">LODBEIA_P29370</name>
</gene>
<dbReference type="Pfam" id="PF00300">
    <property type="entry name" value="His_Phos_1"/>
    <property type="match status" value="1"/>
</dbReference>
<keyword evidence="3" id="KW-1185">Reference proteome</keyword>
<dbReference type="InterPro" id="IPR001345">
    <property type="entry name" value="PG/BPGM_mutase_AS"/>
</dbReference>
<evidence type="ECO:0008006" key="4">
    <source>
        <dbReference type="Google" id="ProtNLM"/>
    </source>
</evidence>